<dbReference type="GO" id="GO:0016042">
    <property type="term" value="P:lipid catabolic process"/>
    <property type="evidence" value="ECO:0007669"/>
    <property type="project" value="TreeGrafter"/>
</dbReference>
<dbReference type="GO" id="GO:0017171">
    <property type="term" value="F:serine hydrolase activity"/>
    <property type="evidence" value="ECO:0007669"/>
    <property type="project" value="TreeGrafter"/>
</dbReference>
<feature type="signal peptide" evidence="5">
    <location>
        <begin position="1"/>
        <end position="27"/>
    </location>
</feature>
<sequence>MRAPALRTMMARLCLIVPFLFATVTSAGKADSWIDTFRKDHVRFYFFNKNTSQPDGYQISKDFQTEDILASGFKPEYPSKVIIPGWNSRVTNPLIQQLKNAYIDNNGGTDLNVIIVDWSDLSYFGFGNINGVGKRSAELLDFMVGTGLLNVEHVHIIGMSESAHIAGVTGEFISSGRVARITGLDPSRPFIDMTKKQGRLSVDDADLVDVVHTNAGTLGEQSAVGHIDFYPNGGKKQPGCENEFIGSCSHERAVLLFVESINSPHAFQAWRCENEWAALHDRCQISDTLATMGEHLSYRVNGSYLLKTTGSSPFER</sequence>
<keyword evidence="7" id="KW-1185">Reference proteome</keyword>
<feature type="domain" description="Lipase" evidence="6">
    <location>
        <begin position="35"/>
        <end position="314"/>
    </location>
</feature>
<evidence type="ECO:0000256" key="3">
    <source>
        <dbReference type="ARBA" id="ARBA00022525"/>
    </source>
</evidence>
<evidence type="ECO:0000256" key="5">
    <source>
        <dbReference type="SAM" id="SignalP"/>
    </source>
</evidence>
<dbReference type="InterPro" id="IPR013818">
    <property type="entry name" value="Lipase"/>
</dbReference>
<evidence type="ECO:0000259" key="6">
    <source>
        <dbReference type="Pfam" id="PF00151"/>
    </source>
</evidence>
<dbReference type="GeneID" id="113214844"/>
<dbReference type="SUPFAM" id="SSF53474">
    <property type="entry name" value="alpha/beta-Hydrolases"/>
    <property type="match status" value="1"/>
</dbReference>
<dbReference type="InterPro" id="IPR000734">
    <property type="entry name" value="TAG_lipase"/>
</dbReference>
<comment type="subcellular location">
    <subcellularLocation>
        <location evidence="1">Secreted</location>
    </subcellularLocation>
</comment>
<protein>
    <submittedName>
        <fullName evidence="8">Endothelial lipase</fullName>
    </submittedName>
</protein>
<gene>
    <name evidence="8" type="primary">LOC113214844</name>
</gene>
<dbReference type="Gene3D" id="3.40.50.1820">
    <property type="entry name" value="alpha/beta hydrolase"/>
    <property type="match status" value="1"/>
</dbReference>
<comment type="similarity">
    <text evidence="2 4">Belongs to the AB hydrolase superfamily. Lipase family.</text>
</comment>
<dbReference type="GO" id="GO:0005615">
    <property type="term" value="C:extracellular space"/>
    <property type="evidence" value="ECO:0007669"/>
    <property type="project" value="TreeGrafter"/>
</dbReference>
<evidence type="ECO:0000313" key="8">
    <source>
        <dbReference type="RefSeq" id="XP_052130300.1"/>
    </source>
</evidence>
<keyword evidence="5" id="KW-0732">Signal</keyword>
<proteinExistence type="inferred from homology"/>
<evidence type="ECO:0000256" key="2">
    <source>
        <dbReference type="ARBA" id="ARBA00010701"/>
    </source>
</evidence>
<dbReference type="RefSeq" id="XP_052130300.1">
    <property type="nucleotide sequence ID" value="XM_052274340.1"/>
</dbReference>
<dbReference type="PANTHER" id="PTHR11610">
    <property type="entry name" value="LIPASE"/>
    <property type="match status" value="1"/>
</dbReference>
<evidence type="ECO:0000256" key="4">
    <source>
        <dbReference type="RuleBase" id="RU004262"/>
    </source>
</evidence>
<feature type="chain" id="PRO_5038395208" evidence="5">
    <location>
        <begin position="28"/>
        <end position="316"/>
    </location>
</feature>
<organism evidence="7 8">
    <name type="scientific">Frankliniella occidentalis</name>
    <name type="common">Western flower thrips</name>
    <name type="synonym">Euthrips occidentalis</name>
    <dbReference type="NCBI Taxonomy" id="133901"/>
    <lineage>
        <taxon>Eukaryota</taxon>
        <taxon>Metazoa</taxon>
        <taxon>Ecdysozoa</taxon>
        <taxon>Arthropoda</taxon>
        <taxon>Hexapoda</taxon>
        <taxon>Insecta</taxon>
        <taxon>Pterygota</taxon>
        <taxon>Neoptera</taxon>
        <taxon>Paraneoptera</taxon>
        <taxon>Thysanoptera</taxon>
        <taxon>Terebrantia</taxon>
        <taxon>Thripoidea</taxon>
        <taxon>Thripidae</taxon>
        <taxon>Frankliniella</taxon>
    </lineage>
</organism>
<evidence type="ECO:0000313" key="7">
    <source>
        <dbReference type="Proteomes" id="UP000504606"/>
    </source>
</evidence>
<dbReference type="OrthoDB" id="199913at2759"/>
<dbReference type="AlphaFoldDB" id="A0A9C6X776"/>
<dbReference type="GO" id="GO:0016298">
    <property type="term" value="F:lipase activity"/>
    <property type="evidence" value="ECO:0007669"/>
    <property type="project" value="InterPro"/>
</dbReference>
<dbReference type="PRINTS" id="PR00821">
    <property type="entry name" value="TAGLIPASE"/>
</dbReference>
<accession>A0A9C6X776</accession>
<dbReference type="Proteomes" id="UP000504606">
    <property type="component" value="Unplaced"/>
</dbReference>
<dbReference type="KEGG" id="foc:113214844"/>
<reference evidence="8" key="1">
    <citation type="submission" date="2025-08" db="UniProtKB">
        <authorList>
            <consortium name="RefSeq"/>
        </authorList>
    </citation>
    <scope>IDENTIFICATION</scope>
    <source>
        <tissue evidence="8">Whole organism</tissue>
    </source>
</reference>
<keyword evidence="3" id="KW-0964">Secreted</keyword>
<evidence type="ECO:0000256" key="1">
    <source>
        <dbReference type="ARBA" id="ARBA00004613"/>
    </source>
</evidence>
<dbReference type="InterPro" id="IPR029058">
    <property type="entry name" value="AB_hydrolase_fold"/>
</dbReference>
<name>A0A9C6X776_FRAOC</name>
<dbReference type="PANTHER" id="PTHR11610:SF173">
    <property type="entry name" value="LIPASE DOMAIN-CONTAINING PROTEIN-RELATED"/>
    <property type="match status" value="1"/>
</dbReference>
<dbReference type="Pfam" id="PF00151">
    <property type="entry name" value="Lipase"/>
    <property type="match status" value="1"/>
</dbReference>